<dbReference type="Proteomes" id="UP001289374">
    <property type="component" value="Unassembled WGS sequence"/>
</dbReference>
<dbReference type="Pfam" id="PF00078">
    <property type="entry name" value="RVT_1"/>
    <property type="match status" value="1"/>
</dbReference>
<protein>
    <submittedName>
        <fullName evidence="2">Mitochondrial protein</fullName>
    </submittedName>
</protein>
<dbReference type="Pfam" id="PF13966">
    <property type="entry name" value="zf-RVT"/>
    <property type="match status" value="1"/>
</dbReference>
<dbReference type="InterPro" id="IPR026960">
    <property type="entry name" value="RVT-Znf"/>
</dbReference>
<dbReference type="PANTHER" id="PTHR33116:SF66">
    <property type="entry name" value="REVERSE TRANSCRIPTASE ZINC-BINDING DOMAIN-CONTAINING PROTEIN"/>
    <property type="match status" value="1"/>
</dbReference>
<sequence length="848" mass="95328">MATMENGWNPNVDGTAQFCLCRKLKALKGHLKAFNNLHFSHISVRAKDADLALQDAQIQLESDPENATIRDSVEELSKKAVFLTEAERHFYYQKAKLHFLKMGDRNTKFFHDMVKRNAAKSSILAITKTDGTAITSAMEIGQEFVSYFTSLLGTEVQTLPVDNAVLNWGPKLSSELALELCRVVTPDEVKQAIFHISDNKAPGPDGYSACFFKRAWHIVGDQVCTVVLDFFRSDRLLRQLNHSIIALVPKSDHCPTVADYRPISCCNVIYKAITKIIADRLAPALEHLTTDARQHSLGDRALQTTSSLRRKWSDSTRGNGFHLAVQLMLTCARHSTRYRGPSFHRSCTVALNGSLHGFFTGKKGLRQGDPMSPGLFLLCMEYFSRLIKRKTTDSDFNFHPKCEKLKITHLLFADDLMMFSRGDLPSVHILMECLQEFRDVSSLAVNTSKSSIFTAGIENNMLCDILARTEFTRGEMPVRYLGIPLAAQKLSVRDYSPLVDQIANSISRWAAKSLTFAGRLELIRSVIQGVECFWLQIFPLPVVVLASDISKLGTWPSLPEFYGTSTARQTRFRYSGSTMSISKEDQFGIGNRRRAIHHSFNGLPKSAVESLPPLARPRRQSSTWPNGAAVRDLIRPKHMSTLGRNEQNSLGRRLSTRDRLMFLQEDSSCSLCINTQETAKHLFFECPFSNFMWTNIRQWLGISRRMSTLLSAVKWLIKEKTRSSVQNKARLIALACTVYSLWRHRNEVIFEGKTQVIWILGLGSHFLGPGPRGDVEISLAYDQLGRPALALLILIGRPKNPPPSQGHNPLCTRPGYLIKVLSNPNPNHSILSSSLLRRSPSSRLPSHL</sequence>
<organism evidence="2 3">
    <name type="scientific">Sesamum angolense</name>
    <dbReference type="NCBI Taxonomy" id="2727404"/>
    <lineage>
        <taxon>Eukaryota</taxon>
        <taxon>Viridiplantae</taxon>
        <taxon>Streptophyta</taxon>
        <taxon>Embryophyta</taxon>
        <taxon>Tracheophyta</taxon>
        <taxon>Spermatophyta</taxon>
        <taxon>Magnoliopsida</taxon>
        <taxon>eudicotyledons</taxon>
        <taxon>Gunneridae</taxon>
        <taxon>Pentapetalae</taxon>
        <taxon>asterids</taxon>
        <taxon>lamiids</taxon>
        <taxon>Lamiales</taxon>
        <taxon>Pedaliaceae</taxon>
        <taxon>Sesamum</taxon>
    </lineage>
</organism>
<dbReference type="PROSITE" id="PS50878">
    <property type="entry name" value="RT_POL"/>
    <property type="match status" value="1"/>
</dbReference>
<accession>A0AAE2C693</accession>
<dbReference type="CDD" id="cd01650">
    <property type="entry name" value="RT_nLTR_like"/>
    <property type="match status" value="1"/>
</dbReference>
<keyword evidence="3" id="KW-1185">Reference proteome</keyword>
<dbReference type="EMBL" id="JACGWL010000001">
    <property type="protein sequence ID" value="KAK4410240.1"/>
    <property type="molecule type" value="Genomic_DNA"/>
</dbReference>
<dbReference type="PANTHER" id="PTHR33116">
    <property type="entry name" value="REVERSE TRANSCRIPTASE ZINC-BINDING DOMAIN-CONTAINING PROTEIN-RELATED-RELATED"/>
    <property type="match status" value="1"/>
</dbReference>
<dbReference type="InterPro" id="IPR000477">
    <property type="entry name" value="RT_dom"/>
</dbReference>
<evidence type="ECO:0000313" key="3">
    <source>
        <dbReference type="Proteomes" id="UP001289374"/>
    </source>
</evidence>
<proteinExistence type="predicted"/>
<dbReference type="SUPFAM" id="SSF56672">
    <property type="entry name" value="DNA/RNA polymerases"/>
    <property type="match status" value="1"/>
</dbReference>
<name>A0AAE2C693_9LAMI</name>
<evidence type="ECO:0000313" key="2">
    <source>
        <dbReference type="EMBL" id="KAK4410240.1"/>
    </source>
</evidence>
<feature type="domain" description="Reverse transcriptase" evidence="1">
    <location>
        <begin position="229"/>
        <end position="485"/>
    </location>
</feature>
<gene>
    <name evidence="2" type="ORF">Sango_0097000</name>
</gene>
<evidence type="ECO:0000259" key="1">
    <source>
        <dbReference type="PROSITE" id="PS50878"/>
    </source>
</evidence>
<reference evidence="2" key="1">
    <citation type="submission" date="2020-06" db="EMBL/GenBank/DDBJ databases">
        <authorList>
            <person name="Li T."/>
            <person name="Hu X."/>
            <person name="Zhang T."/>
            <person name="Song X."/>
            <person name="Zhang H."/>
            <person name="Dai N."/>
            <person name="Sheng W."/>
            <person name="Hou X."/>
            <person name="Wei L."/>
        </authorList>
    </citation>
    <scope>NUCLEOTIDE SEQUENCE</scope>
    <source>
        <strain evidence="2">K16</strain>
        <tissue evidence="2">Leaf</tissue>
    </source>
</reference>
<reference evidence="2" key="2">
    <citation type="journal article" date="2024" name="Plant">
        <title>Genomic evolution and insights into agronomic trait innovations of Sesamum species.</title>
        <authorList>
            <person name="Miao H."/>
            <person name="Wang L."/>
            <person name="Qu L."/>
            <person name="Liu H."/>
            <person name="Sun Y."/>
            <person name="Le M."/>
            <person name="Wang Q."/>
            <person name="Wei S."/>
            <person name="Zheng Y."/>
            <person name="Lin W."/>
            <person name="Duan Y."/>
            <person name="Cao H."/>
            <person name="Xiong S."/>
            <person name="Wang X."/>
            <person name="Wei L."/>
            <person name="Li C."/>
            <person name="Ma Q."/>
            <person name="Ju M."/>
            <person name="Zhao R."/>
            <person name="Li G."/>
            <person name="Mu C."/>
            <person name="Tian Q."/>
            <person name="Mei H."/>
            <person name="Zhang T."/>
            <person name="Gao T."/>
            <person name="Zhang H."/>
        </authorList>
    </citation>
    <scope>NUCLEOTIDE SEQUENCE</scope>
    <source>
        <strain evidence="2">K16</strain>
    </source>
</reference>
<comment type="caution">
    <text evidence="2">The sequence shown here is derived from an EMBL/GenBank/DDBJ whole genome shotgun (WGS) entry which is preliminary data.</text>
</comment>
<dbReference type="AlphaFoldDB" id="A0AAE2C693"/>
<dbReference type="InterPro" id="IPR043502">
    <property type="entry name" value="DNA/RNA_pol_sf"/>
</dbReference>